<dbReference type="InterPro" id="IPR040086">
    <property type="entry name" value="MJ0683-like"/>
</dbReference>
<dbReference type="Proteomes" id="UP000309215">
    <property type="component" value="Unassembled WGS sequence"/>
</dbReference>
<dbReference type="GO" id="GO:0046872">
    <property type="term" value="F:metal ion binding"/>
    <property type="evidence" value="ECO:0007669"/>
    <property type="project" value="UniProtKB-KW"/>
</dbReference>
<comment type="caution">
    <text evidence="5">The sequence shown here is derived from an EMBL/GenBank/DDBJ whole genome shotgun (WGS) entry which is preliminary data.</text>
</comment>
<proteinExistence type="predicted"/>
<protein>
    <submittedName>
        <fullName evidence="5">Radical SAM protein</fullName>
    </submittedName>
</protein>
<dbReference type="AlphaFoldDB" id="A0A4U1IMD6"/>
<gene>
    <name evidence="5" type="ORF">E8A74_47225</name>
</gene>
<dbReference type="InterPro" id="IPR007197">
    <property type="entry name" value="rSAM"/>
</dbReference>
<keyword evidence="6" id="KW-1185">Reference proteome</keyword>
<name>A0A4U1IMD6_9BACT</name>
<dbReference type="SFLD" id="SFLDG01084">
    <property type="entry name" value="Uncharacterised_Radical_SAM_Su"/>
    <property type="match status" value="1"/>
</dbReference>
<evidence type="ECO:0000259" key="4">
    <source>
        <dbReference type="Pfam" id="PF04055"/>
    </source>
</evidence>
<evidence type="ECO:0000256" key="1">
    <source>
        <dbReference type="ARBA" id="ARBA00022723"/>
    </source>
</evidence>
<dbReference type="InterPro" id="IPR058240">
    <property type="entry name" value="rSAM_sf"/>
</dbReference>
<evidence type="ECO:0000313" key="6">
    <source>
        <dbReference type="Proteomes" id="UP000309215"/>
    </source>
</evidence>
<dbReference type="SUPFAM" id="SSF102114">
    <property type="entry name" value="Radical SAM enzymes"/>
    <property type="match status" value="1"/>
</dbReference>
<dbReference type="PANTHER" id="PTHR43432:SF3">
    <property type="entry name" value="SLR0285 PROTEIN"/>
    <property type="match status" value="1"/>
</dbReference>
<dbReference type="GO" id="GO:0003824">
    <property type="term" value="F:catalytic activity"/>
    <property type="evidence" value="ECO:0007669"/>
    <property type="project" value="InterPro"/>
</dbReference>
<evidence type="ECO:0000256" key="2">
    <source>
        <dbReference type="ARBA" id="ARBA00023004"/>
    </source>
</evidence>
<keyword evidence="3" id="KW-0411">Iron-sulfur</keyword>
<evidence type="ECO:0000313" key="5">
    <source>
        <dbReference type="EMBL" id="TKC95220.1"/>
    </source>
</evidence>
<dbReference type="CDD" id="cd01335">
    <property type="entry name" value="Radical_SAM"/>
    <property type="match status" value="1"/>
</dbReference>
<dbReference type="OrthoDB" id="9785699at2"/>
<accession>A0A4U1IMD6</accession>
<organism evidence="5 6">
    <name type="scientific">Polyangium fumosum</name>
    <dbReference type="NCBI Taxonomy" id="889272"/>
    <lineage>
        <taxon>Bacteria</taxon>
        <taxon>Pseudomonadati</taxon>
        <taxon>Myxococcota</taxon>
        <taxon>Polyangia</taxon>
        <taxon>Polyangiales</taxon>
        <taxon>Polyangiaceae</taxon>
        <taxon>Polyangium</taxon>
    </lineage>
</organism>
<dbReference type="Pfam" id="PF04055">
    <property type="entry name" value="Radical_SAM"/>
    <property type="match status" value="1"/>
</dbReference>
<dbReference type="EMBL" id="SSMQ01000099">
    <property type="protein sequence ID" value="TKC95220.1"/>
    <property type="molecule type" value="Genomic_DNA"/>
</dbReference>
<dbReference type="GO" id="GO:0051536">
    <property type="term" value="F:iron-sulfur cluster binding"/>
    <property type="evidence" value="ECO:0007669"/>
    <property type="project" value="UniProtKB-KW"/>
</dbReference>
<evidence type="ECO:0000256" key="3">
    <source>
        <dbReference type="ARBA" id="ARBA00023014"/>
    </source>
</evidence>
<keyword evidence="2" id="KW-0408">Iron</keyword>
<dbReference type="SFLD" id="SFLDS00029">
    <property type="entry name" value="Radical_SAM"/>
    <property type="match status" value="1"/>
</dbReference>
<dbReference type="PANTHER" id="PTHR43432">
    <property type="entry name" value="SLR0285 PROTEIN"/>
    <property type="match status" value="1"/>
</dbReference>
<reference evidence="5 6" key="1">
    <citation type="submission" date="2019-04" db="EMBL/GenBank/DDBJ databases">
        <authorList>
            <person name="Li Y."/>
            <person name="Wang J."/>
        </authorList>
    </citation>
    <scope>NUCLEOTIDE SEQUENCE [LARGE SCALE GENOMIC DNA]</scope>
    <source>
        <strain evidence="5 6">DSM 14668</strain>
    </source>
</reference>
<sequence>MVGTGSIPSVSDEPPLRRLDQIVGELLAPLLNARPAPGGFRLAGWDVEQGVCVVLVRGDEWVLVEFENRDDTRDCYTRTSRFNVCARHQFDPEKPLSALAHRAVGQLVEMVRRREGALPVIPRPAPTRGSEVREVRVERALVQQGPGHYYLNPYVGCMIGCEFCYVADRADLSRELEGRAKLPWGRYVDVKVNLPEVLAREVATLPPGLVRMSPIVTDPYQPLEKKYRITRRCLEALVDTGFTPGVLTRAARIQEDAALLGRFRRVLVGLSIPTDDDEVRQHFEPGGDPIEERFAALEACQRAGCVTVAVVQPVLPMDPERLAARLAPLVRAVRIDRMYDGDRVRHLYDAAGRLDAATEEFYQQTAGALRAALEARGVCIDPLDDLQTLMQ</sequence>
<keyword evidence="1" id="KW-0479">Metal-binding</keyword>
<feature type="domain" description="Radical SAM core" evidence="4">
    <location>
        <begin position="152"/>
        <end position="316"/>
    </location>
</feature>
<dbReference type="Gene3D" id="3.80.30.30">
    <property type="match status" value="1"/>
</dbReference>